<feature type="non-terminal residue" evidence="1">
    <location>
        <position position="1"/>
    </location>
</feature>
<sequence length="121" mass="13833">VNNNKLLNANLHHNASAYDKRVNNNKLLNANLHHNASAYDKRVNNTKLLNTNLHHNASAYDKRCVDEQGCQTEWYQESSDKAACFQYDPSVYTEDLVCHLCCHGDRCNAQLLPEKSTLYKP</sequence>
<proteinExistence type="predicted"/>
<gene>
    <name evidence="1" type="ORF">BaRGS_00038152</name>
</gene>
<reference evidence="1 2" key="1">
    <citation type="journal article" date="2023" name="Sci. Data">
        <title>Genome assembly of the Korean intertidal mud-creeper Batillaria attramentaria.</title>
        <authorList>
            <person name="Patra A.K."/>
            <person name="Ho P.T."/>
            <person name="Jun S."/>
            <person name="Lee S.J."/>
            <person name="Kim Y."/>
            <person name="Won Y.J."/>
        </authorList>
    </citation>
    <scope>NUCLEOTIDE SEQUENCE [LARGE SCALE GENOMIC DNA]</scope>
    <source>
        <strain evidence="1">Wonlab-2016</strain>
    </source>
</reference>
<dbReference type="Proteomes" id="UP001519460">
    <property type="component" value="Unassembled WGS sequence"/>
</dbReference>
<evidence type="ECO:0000313" key="1">
    <source>
        <dbReference type="EMBL" id="KAK7463285.1"/>
    </source>
</evidence>
<dbReference type="AlphaFoldDB" id="A0ABD0J835"/>
<name>A0ABD0J835_9CAEN</name>
<organism evidence="1 2">
    <name type="scientific">Batillaria attramentaria</name>
    <dbReference type="NCBI Taxonomy" id="370345"/>
    <lineage>
        <taxon>Eukaryota</taxon>
        <taxon>Metazoa</taxon>
        <taxon>Spiralia</taxon>
        <taxon>Lophotrochozoa</taxon>
        <taxon>Mollusca</taxon>
        <taxon>Gastropoda</taxon>
        <taxon>Caenogastropoda</taxon>
        <taxon>Sorbeoconcha</taxon>
        <taxon>Cerithioidea</taxon>
        <taxon>Batillariidae</taxon>
        <taxon>Batillaria</taxon>
    </lineage>
</organism>
<keyword evidence="2" id="KW-1185">Reference proteome</keyword>
<comment type="caution">
    <text evidence="1">The sequence shown here is derived from an EMBL/GenBank/DDBJ whole genome shotgun (WGS) entry which is preliminary data.</text>
</comment>
<accession>A0ABD0J835</accession>
<evidence type="ECO:0000313" key="2">
    <source>
        <dbReference type="Proteomes" id="UP001519460"/>
    </source>
</evidence>
<protein>
    <submittedName>
        <fullName evidence="1">Uncharacterized protein</fullName>
    </submittedName>
</protein>
<dbReference type="EMBL" id="JACVVK020000602">
    <property type="protein sequence ID" value="KAK7463285.1"/>
    <property type="molecule type" value="Genomic_DNA"/>
</dbReference>